<dbReference type="GO" id="GO:0051539">
    <property type="term" value="F:4 iron, 4 sulfur cluster binding"/>
    <property type="evidence" value="ECO:0007669"/>
    <property type="project" value="TreeGrafter"/>
</dbReference>
<dbReference type="InterPro" id="IPR042243">
    <property type="entry name" value="HypD_1"/>
</dbReference>
<dbReference type="EMBL" id="DSGT01000002">
    <property type="protein sequence ID" value="HEW52711.1"/>
    <property type="molecule type" value="Genomic_DNA"/>
</dbReference>
<sequence length="392" mass="43517">MESIEAAFRRNLSLTRVIITKINEVVHELTRVYRYEPKIKIMNFCGTHEWTVTHYGIRSLIPSSIVLVAGPGCPICVTPSHFIEESIRLALDDITIYTYGDVYRLRAIRPVKGVYSLSEAKAHGASVKIITSIAEAINDARAHGKESVFVGIGFETVASGYARAILSGMLPPNLKFLSVVKLTPPAMKYTLEIHRQERLVKGVIAPGHVSTIIGAKAWHEVSKEFGIPIVVSGFEPIDVLLSILEILRQLVKGKADTVIEYKRAVTWDGDLEAQKMIREVFEVVDDAWRGIGFIPRSGLRLKKRFRMYDAFGEYGVRDVAPGDWVHDLSPGCRCADVILGRAMPSQCPLFMKTCTPSTPVGPCMVSIEGTCSIWAKHRVLDVEAIKDLEAIQ</sequence>
<dbReference type="Gene3D" id="6.10.20.100">
    <property type="match status" value="1"/>
</dbReference>
<dbReference type="GO" id="GO:0005506">
    <property type="term" value="F:iron ion binding"/>
    <property type="evidence" value="ECO:0007669"/>
    <property type="project" value="TreeGrafter"/>
</dbReference>
<dbReference type="InterPro" id="IPR002780">
    <property type="entry name" value="Hyd_form_HypD"/>
</dbReference>
<proteinExistence type="inferred from homology"/>
<comment type="similarity">
    <text evidence="1">Belongs to the HypD family.</text>
</comment>
<dbReference type="PANTHER" id="PTHR30149">
    <property type="entry name" value="HYDROGENASE PROTEIN ASSEMBLY PROTEIN HYPD"/>
    <property type="match status" value="1"/>
</dbReference>
<evidence type="ECO:0000313" key="4">
    <source>
        <dbReference type="EMBL" id="HEW52711.1"/>
    </source>
</evidence>
<name>A0A7C2VFZ1_9CREN</name>
<comment type="caution">
    <text evidence="4">The sequence shown here is derived from an EMBL/GenBank/DDBJ whole genome shotgun (WGS) entry which is preliminary data.</text>
</comment>
<evidence type="ECO:0000256" key="1">
    <source>
        <dbReference type="ARBA" id="ARBA00007888"/>
    </source>
</evidence>
<keyword evidence="2" id="KW-0479">Metal-binding</keyword>
<dbReference type="GO" id="GO:0070025">
    <property type="term" value="F:carbon monoxide binding"/>
    <property type="evidence" value="ECO:0007669"/>
    <property type="project" value="TreeGrafter"/>
</dbReference>
<dbReference type="InterPro" id="IPR042244">
    <property type="entry name" value="HypD_2_sf"/>
</dbReference>
<dbReference type="PANTHER" id="PTHR30149:SF0">
    <property type="entry name" value="HYDROGENASE MATURATION FACTOR HYPD"/>
    <property type="match status" value="1"/>
</dbReference>
<keyword evidence="3" id="KW-0408">Iron</keyword>
<protein>
    <submittedName>
        <fullName evidence="4">Hydrogenase formation protein HypD</fullName>
    </submittedName>
</protein>
<evidence type="ECO:0000256" key="2">
    <source>
        <dbReference type="ARBA" id="ARBA00022723"/>
    </source>
</evidence>
<organism evidence="4">
    <name type="scientific">Ignisphaera aggregans</name>
    <dbReference type="NCBI Taxonomy" id="334771"/>
    <lineage>
        <taxon>Archaea</taxon>
        <taxon>Thermoproteota</taxon>
        <taxon>Thermoprotei</taxon>
        <taxon>Desulfurococcales</taxon>
        <taxon>Desulfurococcaceae</taxon>
        <taxon>Ignisphaera</taxon>
    </lineage>
</organism>
<dbReference type="PIRSF" id="PIRSF005622">
    <property type="entry name" value="Hydrgn_mat_hypD"/>
    <property type="match status" value="1"/>
</dbReference>
<dbReference type="Gene3D" id="3.40.50.11750">
    <property type="entry name" value="HypD, alpha/beta domain 1"/>
    <property type="match status" value="2"/>
</dbReference>
<gene>
    <name evidence="4" type="primary">hypD</name>
    <name evidence="4" type="ORF">ENO77_00810</name>
</gene>
<accession>A0A7C2VFZ1</accession>
<dbReference type="NCBIfam" id="TIGR00075">
    <property type="entry name" value="hypD"/>
    <property type="match status" value="1"/>
</dbReference>
<dbReference type="Pfam" id="PF01924">
    <property type="entry name" value="HypD"/>
    <property type="match status" value="1"/>
</dbReference>
<evidence type="ECO:0000256" key="3">
    <source>
        <dbReference type="ARBA" id="ARBA00023004"/>
    </source>
</evidence>
<dbReference type="AlphaFoldDB" id="A0A7C2VFZ1"/>
<dbReference type="GO" id="GO:0051604">
    <property type="term" value="P:protein maturation"/>
    <property type="evidence" value="ECO:0007669"/>
    <property type="project" value="TreeGrafter"/>
</dbReference>
<reference evidence="4" key="1">
    <citation type="journal article" date="2020" name="mSystems">
        <title>Genome- and Community-Level Interaction Insights into Carbon Utilization and Element Cycling Functions of Hydrothermarchaeota in Hydrothermal Sediment.</title>
        <authorList>
            <person name="Zhou Z."/>
            <person name="Liu Y."/>
            <person name="Xu W."/>
            <person name="Pan J."/>
            <person name="Luo Z.H."/>
            <person name="Li M."/>
        </authorList>
    </citation>
    <scope>NUCLEOTIDE SEQUENCE [LARGE SCALE GENOMIC DNA]</scope>
    <source>
        <strain evidence="4">SpSt-16</strain>
    </source>
</reference>